<evidence type="ECO:0000313" key="3">
    <source>
        <dbReference type="Proteomes" id="UP000245999"/>
    </source>
</evidence>
<dbReference type="EMBL" id="CP029145">
    <property type="protein sequence ID" value="AWM34429.1"/>
    <property type="molecule type" value="Genomic_DNA"/>
</dbReference>
<dbReference type="InterPro" id="IPR006860">
    <property type="entry name" value="FecR"/>
</dbReference>
<name>A0A2Z3GJR1_9BACT</name>
<dbReference type="OrthoDB" id="645173at2"/>
<accession>A0A2Z3GJR1</accession>
<dbReference type="PANTHER" id="PTHR30273">
    <property type="entry name" value="PERIPLASMIC SIGNAL SENSOR AND SIGMA FACTOR ACTIVATOR FECR-RELATED"/>
    <property type="match status" value="1"/>
</dbReference>
<evidence type="ECO:0000259" key="1">
    <source>
        <dbReference type="Pfam" id="PF04773"/>
    </source>
</evidence>
<evidence type="ECO:0000313" key="2">
    <source>
        <dbReference type="EMBL" id="AWM34429.1"/>
    </source>
</evidence>
<proteinExistence type="predicted"/>
<dbReference type="Gene3D" id="2.60.120.1440">
    <property type="match status" value="1"/>
</dbReference>
<reference evidence="3" key="1">
    <citation type="submission" date="2018-04" db="EMBL/GenBank/DDBJ databases">
        <title>Complete genome of Antarctic heterotrophic bacterium Hymenobacter nivis.</title>
        <authorList>
            <person name="Terashima M."/>
        </authorList>
    </citation>
    <scope>NUCLEOTIDE SEQUENCE [LARGE SCALE GENOMIC DNA]</scope>
    <source>
        <strain evidence="3">NBRC 111535</strain>
    </source>
</reference>
<dbReference type="RefSeq" id="WP_109657464.1">
    <property type="nucleotide sequence ID" value="NZ_CP029145.1"/>
</dbReference>
<gene>
    <name evidence="2" type="ORF">DDQ68_17535</name>
</gene>
<dbReference type="KEGG" id="hnv:DDQ68_17535"/>
<sequence>MYLSGEAFFRVAHDAAHPFRVLTAHLETRVLGTSFTVRAYPQQAGTVVQVRTGRVRVSPRRPAPTVAQAQNRTLGPAVRALVLLPNQQAVYAPGRQQLRRELTPQPVLLAPQPFAFDNRPVAEVLEALKTAYGVDIRYSPAAVAGCTVNLHRQASLRQARSAVPGHGSDLFPSRRANYFPFNWLSVNLTPEKPCIFIAIVCITPTGGPAARGE</sequence>
<protein>
    <recommendedName>
        <fullName evidence="1">FecR protein domain-containing protein</fullName>
    </recommendedName>
</protein>
<dbReference type="Proteomes" id="UP000245999">
    <property type="component" value="Chromosome"/>
</dbReference>
<feature type="domain" description="FecR protein" evidence="1">
    <location>
        <begin position="3"/>
        <end position="56"/>
    </location>
</feature>
<organism evidence="2 3">
    <name type="scientific">Hymenobacter nivis</name>
    <dbReference type="NCBI Taxonomy" id="1850093"/>
    <lineage>
        <taxon>Bacteria</taxon>
        <taxon>Pseudomonadati</taxon>
        <taxon>Bacteroidota</taxon>
        <taxon>Cytophagia</taxon>
        <taxon>Cytophagales</taxon>
        <taxon>Hymenobacteraceae</taxon>
        <taxon>Hymenobacter</taxon>
    </lineage>
</organism>
<dbReference type="Pfam" id="PF04773">
    <property type="entry name" value="FecR"/>
    <property type="match status" value="1"/>
</dbReference>
<dbReference type="InterPro" id="IPR012373">
    <property type="entry name" value="Ferrdict_sens_TM"/>
</dbReference>
<dbReference type="PANTHER" id="PTHR30273:SF2">
    <property type="entry name" value="PROTEIN FECR"/>
    <property type="match status" value="1"/>
</dbReference>
<dbReference type="AlphaFoldDB" id="A0A2Z3GJR1"/>
<dbReference type="GO" id="GO:0016989">
    <property type="term" value="F:sigma factor antagonist activity"/>
    <property type="evidence" value="ECO:0007669"/>
    <property type="project" value="TreeGrafter"/>
</dbReference>
<keyword evidence="3" id="KW-1185">Reference proteome</keyword>